<protein>
    <submittedName>
        <fullName evidence="2">Uncharacterized protein</fullName>
    </submittedName>
</protein>
<feature type="region of interest" description="Disordered" evidence="1">
    <location>
        <begin position="62"/>
        <end position="85"/>
    </location>
</feature>
<name>A0ABD0YM99_9HEMI</name>
<dbReference type="AlphaFoldDB" id="A0ABD0YM99"/>
<sequence length="222" mass="24201">MCPQLSVLVGTKALRDSVLRDEGSSGFPLSPHVYKPLACVPIPELPAGSVGRSGDVVNGHHLQAHQQQPQPLGAEPTSNGNETLKTDVVNSKSTTEDEVTTKQPSYVALACCISGYTTLGYDSKQRQGLRSRPVSPIRGVSPIRTEEFEMLLNLKSSLRHGSCPPITFDRIPIPPAGCVRYLGPYVDQRVTRNPHTRLINVSTLIENSDCYGTYWTAHTISH</sequence>
<keyword evidence="3" id="KW-1185">Reference proteome</keyword>
<dbReference type="EMBL" id="JBFDAA010000005">
    <property type="protein sequence ID" value="KAL1132375.1"/>
    <property type="molecule type" value="Genomic_DNA"/>
</dbReference>
<gene>
    <name evidence="2" type="ORF">AAG570_010330</name>
</gene>
<dbReference type="Proteomes" id="UP001558652">
    <property type="component" value="Unassembled WGS sequence"/>
</dbReference>
<evidence type="ECO:0000256" key="1">
    <source>
        <dbReference type="SAM" id="MobiDB-lite"/>
    </source>
</evidence>
<feature type="compositionally biased region" description="Polar residues" evidence="1">
    <location>
        <begin position="76"/>
        <end position="85"/>
    </location>
</feature>
<feature type="compositionally biased region" description="Low complexity" evidence="1">
    <location>
        <begin position="62"/>
        <end position="74"/>
    </location>
</feature>
<proteinExistence type="predicted"/>
<accession>A0ABD0YM99</accession>
<organism evidence="2 3">
    <name type="scientific">Ranatra chinensis</name>
    <dbReference type="NCBI Taxonomy" id="642074"/>
    <lineage>
        <taxon>Eukaryota</taxon>
        <taxon>Metazoa</taxon>
        <taxon>Ecdysozoa</taxon>
        <taxon>Arthropoda</taxon>
        <taxon>Hexapoda</taxon>
        <taxon>Insecta</taxon>
        <taxon>Pterygota</taxon>
        <taxon>Neoptera</taxon>
        <taxon>Paraneoptera</taxon>
        <taxon>Hemiptera</taxon>
        <taxon>Heteroptera</taxon>
        <taxon>Panheteroptera</taxon>
        <taxon>Nepomorpha</taxon>
        <taxon>Nepidae</taxon>
        <taxon>Ranatrinae</taxon>
        <taxon>Ranatra</taxon>
    </lineage>
</organism>
<comment type="caution">
    <text evidence="2">The sequence shown here is derived from an EMBL/GenBank/DDBJ whole genome shotgun (WGS) entry which is preliminary data.</text>
</comment>
<reference evidence="2 3" key="1">
    <citation type="submission" date="2024-07" db="EMBL/GenBank/DDBJ databases">
        <title>Chromosome-level genome assembly of the water stick insect Ranatra chinensis (Heteroptera: Nepidae).</title>
        <authorList>
            <person name="Liu X."/>
        </authorList>
    </citation>
    <scope>NUCLEOTIDE SEQUENCE [LARGE SCALE GENOMIC DNA]</scope>
    <source>
        <strain evidence="2">Cailab_2021Rc</strain>
        <tissue evidence="2">Muscle</tissue>
    </source>
</reference>
<evidence type="ECO:0000313" key="3">
    <source>
        <dbReference type="Proteomes" id="UP001558652"/>
    </source>
</evidence>
<evidence type="ECO:0000313" key="2">
    <source>
        <dbReference type="EMBL" id="KAL1132375.1"/>
    </source>
</evidence>